<dbReference type="InterPro" id="IPR036388">
    <property type="entry name" value="WH-like_DNA-bd_sf"/>
</dbReference>
<dbReference type="SUPFAM" id="SSF53850">
    <property type="entry name" value="Periplasmic binding protein-like II"/>
    <property type="match status" value="1"/>
</dbReference>
<protein>
    <submittedName>
        <fullName evidence="6">DNA-binding transcriptional LysR family regulator</fullName>
    </submittedName>
</protein>
<reference evidence="6 7" key="1">
    <citation type="submission" date="2019-02" db="EMBL/GenBank/DDBJ databases">
        <title>Sequencing the genomes of 1000 actinobacteria strains.</title>
        <authorList>
            <person name="Klenk H.-P."/>
        </authorList>
    </citation>
    <scope>NUCLEOTIDE SEQUENCE [LARGE SCALE GENOMIC DNA]</scope>
    <source>
        <strain evidence="6 7">DSM 17364</strain>
    </source>
</reference>
<keyword evidence="4" id="KW-0804">Transcription</keyword>
<gene>
    <name evidence="6" type="ORF">EV380_2204</name>
</gene>
<dbReference type="OrthoDB" id="3673085at2"/>
<comment type="similarity">
    <text evidence="1">Belongs to the LysR transcriptional regulatory family.</text>
</comment>
<dbReference type="InterPro" id="IPR005119">
    <property type="entry name" value="LysR_subst-bd"/>
</dbReference>
<dbReference type="RefSeq" id="WP_102159352.1">
    <property type="nucleotide sequence ID" value="NZ_PGGT01000036.1"/>
</dbReference>
<evidence type="ECO:0000256" key="3">
    <source>
        <dbReference type="ARBA" id="ARBA00023125"/>
    </source>
</evidence>
<organism evidence="6 7">
    <name type="scientific">Zhihengliuella halotolerans</name>
    <dbReference type="NCBI Taxonomy" id="370736"/>
    <lineage>
        <taxon>Bacteria</taxon>
        <taxon>Bacillati</taxon>
        <taxon>Actinomycetota</taxon>
        <taxon>Actinomycetes</taxon>
        <taxon>Micrococcales</taxon>
        <taxon>Micrococcaceae</taxon>
        <taxon>Zhihengliuella</taxon>
    </lineage>
</organism>
<dbReference type="Gene3D" id="3.40.190.290">
    <property type="match status" value="1"/>
</dbReference>
<name>A0A4V2GA25_9MICC</name>
<feature type="domain" description="HTH lysR-type" evidence="5">
    <location>
        <begin position="2"/>
        <end position="59"/>
    </location>
</feature>
<dbReference type="InterPro" id="IPR036390">
    <property type="entry name" value="WH_DNA-bd_sf"/>
</dbReference>
<dbReference type="Proteomes" id="UP000292685">
    <property type="component" value="Unassembled WGS sequence"/>
</dbReference>
<evidence type="ECO:0000256" key="4">
    <source>
        <dbReference type="ARBA" id="ARBA00023163"/>
    </source>
</evidence>
<dbReference type="GO" id="GO:0003677">
    <property type="term" value="F:DNA binding"/>
    <property type="evidence" value="ECO:0007669"/>
    <property type="project" value="UniProtKB-KW"/>
</dbReference>
<accession>A0A4V2GA25</accession>
<evidence type="ECO:0000313" key="6">
    <source>
        <dbReference type="EMBL" id="RZU62606.1"/>
    </source>
</evidence>
<sequence>MLDIRRLRLLRELSIRGTLIEVAEELNYSPSSVSQQLSALEKEAGVQLLRRVGRQLQLTPQAQVLVAHTEELLASLELTEAALAASQTEVTGTVRVAVFQTATLALMPGALRRLRLNYPDVRVMMFQHEPETALRDTWARQFDLVVAEQYPGHAARHHPGLDRRPLLRDVIRLAVPGNPDSPEEFFRVDRLEDAAHLPWVMEPRGSAVRHWATQACRIAGFEPEIRYESADLQAQVRLVESGNAVALLPDLIWTQRDTTARLLDLQELPRREVFTSIRDSTASHPAVAAVRAALEEEASLLSSDADIISNM</sequence>
<proteinExistence type="inferred from homology"/>
<comment type="caution">
    <text evidence="6">The sequence shown here is derived from an EMBL/GenBank/DDBJ whole genome shotgun (WGS) entry which is preliminary data.</text>
</comment>
<keyword evidence="2" id="KW-0805">Transcription regulation</keyword>
<dbReference type="AlphaFoldDB" id="A0A4V2GA25"/>
<evidence type="ECO:0000256" key="1">
    <source>
        <dbReference type="ARBA" id="ARBA00009437"/>
    </source>
</evidence>
<dbReference type="SUPFAM" id="SSF46785">
    <property type="entry name" value="Winged helix' DNA-binding domain"/>
    <property type="match status" value="1"/>
</dbReference>
<evidence type="ECO:0000259" key="5">
    <source>
        <dbReference type="PROSITE" id="PS50931"/>
    </source>
</evidence>
<keyword evidence="7" id="KW-1185">Reference proteome</keyword>
<dbReference type="Gene3D" id="1.10.10.10">
    <property type="entry name" value="Winged helix-like DNA-binding domain superfamily/Winged helix DNA-binding domain"/>
    <property type="match status" value="1"/>
</dbReference>
<dbReference type="EMBL" id="SHLA01000001">
    <property type="protein sequence ID" value="RZU62606.1"/>
    <property type="molecule type" value="Genomic_DNA"/>
</dbReference>
<dbReference type="InterPro" id="IPR000847">
    <property type="entry name" value="LysR_HTH_N"/>
</dbReference>
<dbReference type="PROSITE" id="PS50931">
    <property type="entry name" value="HTH_LYSR"/>
    <property type="match status" value="1"/>
</dbReference>
<dbReference type="PANTHER" id="PTHR30346">
    <property type="entry name" value="TRANSCRIPTIONAL DUAL REGULATOR HCAR-RELATED"/>
    <property type="match status" value="1"/>
</dbReference>
<evidence type="ECO:0000256" key="2">
    <source>
        <dbReference type="ARBA" id="ARBA00023015"/>
    </source>
</evidence>
<dbReference type="PANTHER" id="PTHR30346:SF29">
    <property type="entry name" value="LYSR SUBSTRATE-BINDING"/>
    <property type="match status" value="1"/>
</dbReference>
<dbReference type="Pfam" id="PF03466">
    <property type="entry name" value="LysR_substrate"/>
    <property type="match status" value="1"/>
</dbReference>
<dbReference type="GO" id="GO:0032993">
    <property type="term" value="C:protein-DNA complex"/>
    <property type="evidence" value="ECO:0007669"/>
    <property type="project" value="TreeGrafter"/>
</dbReference>
<keyword evidence="3 6" id="KW-0238">DNA-binding</keyword>
<dbReference type="Pfam" id="PF00126">
    <property type="entry name" value="HTH_1"/>
    <property type="match status" value="1"/>
</dbReference>
<dbReference type="GO" id="GO:0003700">
    <property type="term" value="F:DNA-binding transcription factor activity"/>
    <property type="evidence" value="ECO:0007669"/>
    <property type="project" value="InterPro"/>
</dbReference>
<evidence type="ECO:0000313" key="7">
    <source>
        <dbReference type="Proteomes" id="UP000292685"/>
    </source>
</evidence>